<evidence type="ECO:0000313" key="2">
    <source>
        <dbReference type="EMBL" id="MDN3707441.1"/>
    </source>
</evidence>
<name>A0ABT8CTH0_9FLAO</name>
<protein>
    <submittedName>
        <fullName evidence="2">Uncharacterized protein</fullName>
    </submittedName>
</protein>
<gene>
    <name evidence="2" type="ORF">QW060_09895</name>
</gene>
<sequence>MRILHYLSLLCVLILLQSCLQDDLRTPVVREATQEDPLNAQTLIMDQTTLEERYAGNTSLEHLFEKDFKKAVSSLSAAKGGSNRTATLDLEHIQVLEADKVHVITYRVQVTDEKEPESKAVYNLVYYSTDRKEYYVTLLKYDFSRISIEQYLKKPTAEVLYLYPLEEDRDTDKNIQYAISSVSPIFVYEIIPPGDCMKEVSVAGTPCKGSGNPKHEYGDNSCSMTGNKRATPGYTYMDFSDCGKNSGGGSGGGGGYPGGGGGGGSTPGPGSPGGPPAAGGGNPPISVVKPIKNIGDLVKSKILIGQVNMGSGNTNAKVLKAVSSFLKEDIQTLYGRINDTRESGFAYQFGIQNGNYTYNPLGGRLVFTSTNGNKKQLDAGNASWTFFGVIHLHPLNLGITSTGVGTPLFSAGDLGAIFKYVNKSSEQPNRKPSEAFIGVVNKYGMYMMMLPNNVTSENIATEYKGFIKEKEVDFVTNKRYVIDKKTEKWSKLEKELEREYLIVEKTNDAEDIKKKKYERALLLVLKKYGLKMNIYFLEANEGSFNSSWQQLTLNNNSQVQYTTIN</sequence>
<feature type="region of interest" description="Disordered" evidence="1">
    <location>
        <begin position="253"/>
        <end position="284"/>
    </location>
</feature>
<organism evidence="2 3">
    <name type="scientific">Paenimyroides ceti</name>
    <dbReference type="NCBI Taxonomy" id="395087"/>
    <lineage>
        <taxon>Bacteria</taxon>
        <taxon>Pseudomonadati</taxon>
        <taxon>Bacteroidota</taxon>
        <taxon>Flavobacteriia</taxon>
        <taxon>Flavobacteriales</taxon>
        <taxon>Flavobacteriaceae</taxon>
        <taxon>Paenimyroides</taxon>
    </lineage>
</organism>
<evidence type="ECO:0000256" key="1">
    <source>
        <dbReference type="SAM" id="MobiDB-lite"/>
    </source>
</evidence>
<dbReference type="Proteomes" id="UP001242368">
    <property type="component" value="Unassembled WGS sequence"/>
</dbReference>
<dbReference type="EMBL" id="JAUFQU010000001">
    <property type="protein sequence ID" value="MDN3707441.1"/>
    <property type="molecule type" value="Genomic_DNA"/>
</dbReference>
<dbReference type="RefSeq" id="WP_290363414.1">
    <property type="nucleotide sequence ID" value="NZ_JAUFQU010000001.1"/>
</dbReference>
<feature type="compositionally biased region" description="Gly residues" evidence="1">
    <location>
        <begin position="253"/>
        <end position="267"/>
    </location>
</feature>
<accession>A0ABT8CTH0</accession>
<evidence type="ECO:0000313" key="3">
    <source>
        <dbReference type="Proteomes" id="UP001242368"/>
    </source>
</evidence>
<comment type="caution">
    <text evidence="2">The sequence shown here is derived from an EMBL/GenBank/DDBJ whole genome shotgun (WGS) entry which is preliminary data.</text>
</comment>
<dbReference type="PROSITE" id="PS51257">
    <property type="entry name" value="PROKAR_LIPOPROTEIN"/>
    <property type="match status" value="1"/>
</dbReference>
<keyword evidence="3" id="KW-1185">Reference proteome</keyword>
<proteinExistence type="predicted"/>
<reference evidence="3" key="1">
    <citation type="journal article" date="2019" name="Int. J. Syst. Evol. Microbiol.">
        <title>The Global Catalogue of Microorganisms (GCM) 10K type strain sequencing project: providing services to taxonomists for standard genome sequencing and annotation.</title>
        <authorList>
            <consortium name="The Broad Institute Genomics Platform"/>
            <consortium name="The Broad Institute Genome Sequencing Center for Infectious Disease"/>
            <person name="Wu L."/>
            <person name="Ma J."/>
        </authorList>
    </citation>
    <scope>NUCLEOTIDE SEQUENCE [LARGE SCALE GENOMIC DNA]</scope>
    <source>
        <strain evidence="3">CECT 7184</strain>
    </source>
</reference>